<evidence type="ECO:0000313" key="1">
    <source>
        <dbReference type="EMBL" id="KIW16811.1"/>
    </source>
</evidence>
<dbReference type="RefSeq" id="XP_016237027.1">
    <property type="nucleotide sequence ID" value="XM_016378350.1"/>
</dbReference>
<organism evidence="1 2">
    <name type="scientific">Exophiala spinifera</name>
    <dbReference type="NCBI Taxonomy" id="91928"/>
    <lineage>
        <taxon>Eukaryota</taxon>
        <taxon>Fungi</taxon>
        <taxon>Dikarya</taxon>
        <taxon>Ascomycota</taxon>
        <taxon>Pezizomycotina</taxon>
        <taxon>Eurotiomycetes</taxon>
        <taxon>Chaetothyriomycetidae</taxon>
        <taxon>Chaetothyriales</taxon>
        <taxon>Herpotrichiellaceae</taxon>
        <taxon>Exophiala</taxon>
    </lineage>
</organism>
<accession>A0A0D1YNV7</accession>
<dbReference type="AlphaFoldDB" id="A0A0D1YNV7"/>
<gene>
    <name evidence="1" type="ORF">PV08_04001</name>
</gene>
<evidence type="ECO:0000313" key="2">
    <source>
        <dbReference type="Proteomes" id="UP000053328"/>
    </source>
</evidence>
<keyword evidence="2" id="KW-1185">Reference proteome</keyword>
<proteinExistence type="predicted"/>
<sequence>MESPEQTSTSAAQTRLAEKYQMSKIALLAMLWEQVREPSHIGALASHLERICLDTTWHPAARFPGIHKFCCNNYDPRFGVDDARRVLREIDSKLSGFSEVYNAADMHILHDILTFATVPFRPEHVLGLAIYGCAEIRHREPSRELVDFGTLANDLVVTVRSIVDTRGPDECRYIAGNQHTSLHILTQEVSRHMPYHADMRELCGFLEEIDDAGCQGMFQKAFSKFGQAVFAGVGFIALAGMMDQLCLGPQVEGRPRLEKIFKEEQRATYERDQEARRLYLQAHRDFVRRFLSK</sequence>
<dbReference type="VEuPathDB" id="FungiDB:PV08_04001"/>
<reference evidence="1 2" key="1">
    <citation type="submission" date="2015-01" db="EMBL/GenBank/DDBJ databases">
        <title>The Genome Sequence of Exophiala spinifera CBS89968.</title>
        <authorList>
            <consortium name="The Broad Institute Genomics Platform"/>
            <person name="Cuomo C."/>
            <person name="de Hoog S."/>
            <person name="Gorbushina A."/>
            <person name="Stielow B."/>
            <person name="Teixiera M."/>
            <person name="Abouelleil A."/>
            <person name="Chapman S.B."/>
            <person name="Priest M."/>
            <person name="Young S.K."/>
            <person name="Wortman J."/>
            <person name="Nusbaum C."/>
            <person name="Birren B."/>
        </authorList>
    </citation>
    <scope>NUCLEOTIDE SEQUENCE [LARGE SCALE GENOMIC DNA]</scope>
    <source>
        <strain evidence="1 2">CBS 89968</strain>
    </source>
</reference>
<dbReference type="OrthoDB" id="10304598at2759"/>
<protein>
    <submittedName>
        <fullName evidence="1">Uncharacterized protein</fullName>
    </submittedName>
</protein>
<name>A0A0D1YNV7_9EURO</name>
<dbReference type="GeneID" id="27331084"/>
<dbReference type="HOGENOM" id="CLU_940205_0_0_1"/>
<dbReference type="Proteomes" id="UP000053328">
    <property type="component" value="Unassembled WGS sequence"/>
</dbReference>
<dbReference type="EMBL" id="KN847494">
    <property type="protein sequence ID" value="KIW16811.1"/>
    <property type="molecule type" value="Genomic_DNA"/>
</dbReference>